<proteinExistence type="predicted"/>
<dbReference type="AlphaFoldDB" id="A0A480B0M9"/>
<comment type="caution">
    <text evidence="1">The sequence shown here is derived from an EMBL/GenBank/DDBJ whole genome shotgun (WGS) entry which is preliminary data.</text>
</comment>
<reference evidence="2" key="1">
    <citation type="submission" date="2019-03" db="EMBL/GenBank/DDBJ databases">
        <title>Aquabacterium pictum sp.nov., the first bacteriochlorophyll a-containing freshwater bacterium in the genus Aquabacterium of the class Betaproteobacteria.</title>
        <authorList>
            <person name="Hirose S."/>
            <person name="Tank M."/>
            <person name="Hara E."/>
            <person name="Tamaki H."/>
            <person name="Takaichi S."/>
            <person name="Haruta S."/>
            <person name="Hanada S."/>
        </authorList>
    </citation>
    <scope>NUCLEOTIDE SEQUENCE [LARGE SCALE GENOMIC DNA]</scope>
    <source>
        <strain evidence="2">W35</strain>
    </source>
</reference>
<gene>
    <name evidence="1" type="ORF">AQPW35_52130</name>
</gene>
<evidence type="ECO:0000313" key="1">
    <source>
        <dbReference type="EMBL" id="GCL66132.1"/>
    </source>
</evidence>
<sequence>MLEKLLAPLEASALFSEESCSFSRTDLADSLGQWLQHARAAAPGP</sequence>
<evidence type="ECO:0000313" key="2">
    <source>
        <dbReference type="Proteomes" id="UP000301751"/>
    </source>
</evidence>
<dbReference type="RefSeq" id="WP_154694104.1">
    <property type="nucleotide sequence ID" value="NZ_BJCL01000026.1"/>
</dbReference>
<name>A0A480B0M9_9BURK</name>
<dbReference type="EMBL" id="BJCL01000026">
    <property type="protein sequence ID" value="GCL66132.1"/>
    <property type="molecule type" value="Genomic_DNA"/>
</dbReference>
<keyword evidence="2" id="KW-1185">Reference proteome</keyword>
<organism evidence="1 2">
    <name type="scientific">Pseudaquabacterium pictum</name>
    <dbReference type="NCBI Taxonomy" id="2315236"/>
    <lineage>
        <taxon>Bacteria</taxon>
        <taxon>Pseudomonadati</taxon>
        <taxon>Pseudomonadota</taxon>
        <taxon>Betaproteobacteria</taxon>
        <taxon>Burkholderiales</taxon>
        <taxon>Sphaerotilaceae</taxon>
        <taxon>Pseudaquabacterium</taxon>
    </lineage>
</organism>
<accession>A0A480B0M9</accession>
<protein>
    <submittedName>
        <fullName evidence="1">Uncharacterized protein</fullName>
    </submittedName>
</protein>
<dbReference type="OrthoDB" id="8966078at2"/>
<dbReference type="Proteomes" id="UP000301751">
    <property type="component" value="Unassembled WGS sequence"/>
</dbReference>